<keyword evidence="5" id="KW-1185">Reference proteome</keyword>
<dbReference type="SUPFAM" id="SSF88713">
    <property type="entry name" value="Glycoside hydrolase/deacetylase"/>
    <property type="match status" value="1"/>
</dbReference>
<dbReference type="RefSeq" id="WP_169138189.1">
    <property type="nucleotide sequence ID" value="NZ_WTVS01000007.1"/>
</dbReference>
<organism evidence="4 5">
    <name type="scientific">Aromatoleum toluolicum</name>
    <dbReference type="NCBI Taxonomy" id="90060"/>
    <lineage>
        <taxon>Bacteria</taxon>
        <taxon>Pseudomonadati</taxon>
        <taxon>Pseudomonadota</taxon>
        <taxon>Betaproteobacteria</taxon>
        <taxon>Rhodocyclales</taxon>
        <taxon>Rhodocyclaceae</taxon>
        <taxon>Aromatoleum</taxon>
    </lineage>
</organism>
<dbReference type="Pfam" id="PF01522">
    <property type="entry name" value="Polysacc_deac_1"/>
    <property type="match status" value="1"/>
</dbReference>
<dbReference type="PANTHER" id="PTHR34216:SF3">
    <property type="entry name" value="POLY-BETA-1,6-N-ACETYL-D-GLUCOSAMINE N-DEACETYLASE"/>
    <property type="match status" value="1"/>
</dbReference>
<reference evidence="4 5" key="1">
    <citation type="submission" date="2019-12" db="EMBL/GenBank/DDBJ databases">
        <title>Comparative genomics gives insights into the taxonomy of the Azoarcus-Aromatoleum group and reveals separate origins of nif in the plant-associated Azoarcus and non-plant-associated Aromatoleum sub-groups.</title>
        <authorList>
            <person name="Lafos M."/>
            <person name="Maluk M."/>
            <person name="Batista M."/>
            <person name="Junghare M."/>
            <person name="Carmona M."/>
            <person name="Faoro H."/>
            <person name="Cruz L.M."/>
            <person name="Battistoni F."/>
            <person name="De Souza E."/>
            <person name="Pedrosa F."/>
            <person name="Chen W.-M."/>
            <person name="Poole P.S."/>
            <person name="Dixon R.A."/>
            <person name="James E.K."/>
        </authorList>
    </citation>
    <scope>NUCLEOTIDE SEQUENCE [LARGE SCALE GENOMIC DNA]</scope>
    <source>
        <strain evidence="4 5">T</strain>
    </source>
</reference>
<dbReference type="InterPro" id="IPR002509">
    <property type="entry name" value="NODB_dom"/>
</dbReference>
<accession>A0ABX1NBX8</accession>
<evidence type="ECO:0000313" key="5">
    <source>
        <dbReference type="Proteomes" id="UP000634522"/>
    </source>
</evidence>
<dbReference type="EMBL" id="WTVS01000007">
    <property type="protein sequence ID" value="NMF96728.1"/>
    <property type="molecule type" value="Genomic_DNA"/>
</dbReference>
<proteinExistence type="predicted"/>
<name>A0ABX1NBX8_9RHOO</name>
<comment type="subcellular location">
    <subcellularLocation>
        <location evidence="1">Secreted</location>
    </subcellularLocation>
</comment>
<evidence type="ECO:0000313" key="4">
    <source>
        <dbReference type="EMBL" id="NMF96728.1"/>
    </source>
</evidence>
<evidence type="ECO:0000259" key="3">
    <source>
        <dbReference type="PROSITE" id="PS51677"/>
    </source>
</evidence>
<keyword evidence="2" id="KW-0732">Signal</keyword>
<dbReference type="Proteomes" id="UP000634522">
    <property type="component" value="Unassembled WGS sequence"/>
</dbReference>
<feature type="domain" description="NodB homology" evidence="3">
    <location>
        <begin position="75"/>
        <end position="263"/>
    </location>
</feature>
<evidence type="ECO:0000256" key="2">
    <source>
        <dbReference type="ARBA" id="ARBA00022729"/>
    </source>
</evidence>
<dbReference type="PROSITE" id="PS51677">
    <property type="entry name" value="NODB"/>
    <property type="match status" value="1"/>
</dbReference>
<dbReference type="InterPro" id="IPR011330">
    <property type="entry name" value="Glyco_hydro/deAcase_b/a-brl"/>
</dbReference>
<sequence length="263" mass="28887">MKPDPISVLLHRNAGEHGPVMLAYHSVQSGKESPMWPWAVSLHRFVEQVDFLVAQGYRVITMADLAMGKFDHGERTVAITFDDGYVDNLQAYQALLERGLRATWLVVTGAFGATPNWPGDGRPAGRLLSVAELRDMHAAGMEIGSHTVHHARLPALDDNALALELQDSRAALEDALGLAVTSFAYPYGAWDMRCAGAVRAAGYLAACTTRTGWALRDGNPFTLRRLTIFNHDTAGTLARKLYFGSHEVGWSDIARYALRRLRG</sequence>
<dbReference type="Gene3D" id="3.20.20.370">
    <property type="entry name" value="Glycoside hydrolase/deacetylase"/>
    <property type="match status" value="1"/>
</dbReference>
<dbReference type="PANTHER" id="PTHR34216">
    <property type="match status" value="1"/>
</dbReference>
<dbReference type="InterPro" id="IPR051398">
    <property type="entry name" value="Polysacch_Deacetylase"/>
</dbReference>
<dbReference type="CDD" id="cd10918">
    <property type="entry name" value="CE4_NodB_like_5s_6s"/>
    <property type="match status" value="1"/>
</dbReference>
<protein>
    <submittedName>
        <fullName evidence="4">Polysaccharide deacetylase family protein</fullName>
    </submittedName>
</protein>
<gene>
    <name evidence="4" type="ORF">GPA27_04930</name>
</gene>
<comment type="caution">
    <text evidence="4">The sequence shown here is derived from an EMBL/GenBank/DDBJ whole genome shotgun (WGS) entry which is preliminary data.</text>
</comment>
<evidence type="ECO:0000256" key="1">
    <source>
        <dbReference type="ARBA" id="ARBA00004613"/>
    </source>
</evidence>